<evidence type="ECO:0000256" key="6">
    <source>
        <dbReference type="ARBA" id="ARBA00023210"/>
    </source>
</evidence>
<dbReference type="Pfam" id="PF13614">
    <property type="entry name" value="AAA_31"/>
    <property type="match status" value="1"/>
</dbReference>
<evidence type="ECO:0000313" key="12">
    <source>
        <dbReference type="EMBL" id="AEE96826.1"/>
    </source>
</evidence>
<dbReference type="CDD" id="cd02036">
    <property type="entry name" value="MinD"/>
    <property type="match status" value="1"/>
</dbReference>
<dbReference type="GO" id="GO:0016887">
    <property type="term" value="F:ATP hydrolysis activity"/>
    <property type="evidence" value="ECO:0007669"/>
    <property type="project" value="InterPro"/>
</dbReference>
<dbReference type="GO" id="GO:0051782">
    <property type="term" value="P:negative regulation of cell division"/>
    <property type="evidence" value="ECO:0007669"/>
    <property type="project" value="TreeGrafter"/>
</dbReference>
<dbReference type="GO" id="GO:0009898">
    <property type="term" value="C:cytoplasmic side of plasma membrane"/>
    <property type="evidence" value="ECO:0007669"/>
    <property type="project" value="TreeGrafter"/>
</dbReference>
<dbReference type="OrthoDB" id="9773088at2"/>
<dbReference type="STRING" id="697281.Mahau_1645"/>
<feature type="binding site" evidence="10">
    <location>
        <begin position="11"/>
        <end position="18"/>
    </location>
    <ligand>
        <name>ATP</name>
        <dbReference type="ChEBI" id="CHEBI:30616"/>
    </ligand>
</feature>
<comment type="similarity">
    <text evidence="1">Belongs to the ParA family. MinD subfamily.</text>
</comment>
<comment type="function">
    <text evidence="8">ATPase required for the correct placement of the division site. Cell division inhibitors MinC and MinD act in concert to form an inhibitor capable of blocking formation of the polar Z ring septums. Rapidly oscillates between the poles of the cell to destabilize FtsZ filaments that have formed before they mature into polar Z rings.</text>
</comment>
<evidence type="ECO:0000256" key="9">
    <source>
        <dbReference type="ARBA" id="ARBA00032845"/>
    </source>
</evidence>
<keyword evidence="13" id="KW-1185">Reference proteome</keyword>
<proteinExistence type="inferred from homology"/>
<dbReference type="EMBL" id="CP002360">
    <property type="protein sequence ID" value="AEE96826.1"/>
    <property type="molecule type" value="Genomic_DNA"/>
</dbReference>
<dbReference type="GO" id="GO:0005524">
    <property type="term" value="F:ATP binding"/>
    <property type="evidence" value="ECO:0007669"/>
    <property type="project" value="UniProtKB-KW"/>
</dbReference>
<dbReference type="SUPFAM" id="SSF52540">
    <property type="entry name" value="P-loop containing nucleoside triphosphate hydrolases"/>
    <property type="match status" value="1"/>
</dbReference>
<sequence length="272" mass="29563">MSEVIVITSGKGGVGKTTTTANIGTALALQGNKVVLMDADIGLRNLDVVMGLENRIVYDLVDVVEGVCRLKQALIKDKRYDGLYLLPAAQTREKTAVTPEQMKKLCEELKEQFDYVLIDCPAGIEQGFKNAIAGADRAVVITVPEVSAVRDADRVIGLLTANGLEEPQLIINRLKMDMVRRGDMMSIDDTLDILGISLLGVVPDDESIVISTNRGEPAVSNSQSLAGQAYNNIARRILGQDVPLMEFNVDQGFLSRLKRFFGISTRSVSDHA</sequence>
<dbReference type="PANTHER" id="PTHR43384">
    <property type="entry name" value="SEPTUM SITE-DETERMINING PROTEIN MIND HOMOLOG, CHLOROPLASTIC-RELATED"/>
    <property type="match status" value="1"/>
</dbReference>
<evidence type="ECO:0000256" key="1">
    <source>
        <dbReference type="ARBA" id="ARBA00010257"/>
    </source>
</evidence>
<dbReference type="NCBIfam" id="TIGR01968">
    <property type="entry name" value="minD_bact"/>
    <property type="match status" value="1"/>
</dbReference>
<dbReference type="Gene3D" id="3.40.50.300">
    <property type="entry name" value="P-loop containing nucleotide triphosphate hydrolases"/>
    <property type="match status" value="1"/>
</dbReference>
<dbReference type="RefSeq" id="WP_013781254.1">
    <property type="nucleotide sequence ID" value="NC_015520.1"/>
</dbReference>
<dbReference type="InterPro" id="IPR025669">
    <property type="entry name" value="AAA_dom"/>
</dbReference>
<gene>
    <name evidence="12" type="ordered locus">Mahau_1645</name>
</gene>
<dbReference type="InterPro" id="IPR027417">
    <property type="entry name" value="P-loop_NTPase"/>
</dbReference>
<dbReference type="InterPro" id="IPR025501">
    <property type="entry name" value="MinD_FleN"/>
</dbReference>
<feature type="domain" description="AAA" evidence="11">
    <location>
        <begin position="3"/>
        <end position="150"/>
    </location>
</feature>
<evidence type="ECO:0000256" key="3">
    <source>
        <dbReference type="ARBA" id="ARBA00022618"/>
    </source>
</evidence>
<evidence type="ECO:0000256" key="4">
    <source>
        <dbReference type="ARBA" id="ARBA00022741"/>
    </source>
</evidence>
<dbReference type="PIRSF" id="PIRSF003092">
    <property type="entry name" value="MinD"/>
    <property type="match status" value="1"/>
</dbReference>
<name>F3ZZK0_MAHA5</name>
<dbReference type="KEGG" id="mas:Mahau_1645"/>
<dbReference type="GO" id="GO:0005829">
    <property type="term" value="C:cytosol"/>
    <property type="evidence" value="ECO:0007669"/>
    <property type="project" value="TreeGrafter"/>
</dbReference>
<dbReference type="AlphaFoldDB" id="F3ZZK0"/>
<evidence type="ECO:0000256" key="7">
    <source>
        <dbReference type="ARBA" id="ARBA00023306"/>
    </source>
</evidence>
<keyword evidence="3" id="KW-0132">Cell division</keyword>
<dbReference type="Proteomes" id="UP000008457">
    <property type="component" value="Chromosome"/>
</dbReference>
<dbReference type="InterPro" id="IPR010223">
    <property type="entry name" value="MinD"/>
</dbReference>
<dbReference type="eggNOG" id="COG2894">
    <property type="taxonomic scope" value="Bacteria"/>
</dbReference>
<organism evidence="12 13">
    <name type="scientific">Mahella australiensis (strain DSM 15567 / CIP 107919 / 50-1 BON)</name>
    <dbReference type="NCBI Taxonomy" id="697281"/>
    <lineage>
        <taxon>Bacteria</taxon>
        <taxon>Bacillati</taxon>
        <taxon>Bacillota</taxon>
        <taxon>Clostridia</taxon>
        <taxon>Thermoanaerobacterales</taxon>
        <taxon>Thermoanaerobacterales Family IV. Incertae Sedis</taxon>
        <taxon>Mahella</taxon>
    </lineage>
</organism>
<dbReference type="FunFam" id="3.40.50.300:FF:000068">
    <property type="entry name" value="Site-determining protein"/>
    <property type="match status" value="1"/>
</dbReference>
<evidence type="ECO:0000256" key="5">
    <source>
        <dbReference type="ARBA" id="ARBA00022840"/>
    </source>
</evidence>
<evidence type="ECO:0000256" key="8">
    <source>
        <dbReference type="ARBA" id="ARBA00025436"/>
    </source>
</evidence>
<reference evidence="12 13" key="2">
    <citation type="journal article" date="2011" name="Stand. Genomic Sci.">
        <title>Complete genome sequence of Mahella australiensis type strain (50-1 BON).</title>
        <authorList>
            <person name="Sikorski J."/>
            <person name="Teshima H."/>
            <person name="Nolan M."/>
            <person name="Lucas S."/>
            <person name="Hammon N."/>
            <person name="Deshpande S."/>
            <person name="Cheng J.F."/>
            <person name="Pitluck S."/>
            <person name="Liolios K."/>
            <person name="Pagani I."/>
            <person name="Ivanova N."/>
            <person name="Huntemann M."/>
            <person name="Mavromatis K."/>
            <person name="Ovchinikova G."/>
            <person name="Pati A."/>
            <person name="Tapia R."/>
            <person name="Han C."/>
            <person name="Goodwin L."/>
            <person name="Chen A."/>
            <person name="Palaniappan K."/>
            <person name="Land M."/>
            <person name="Hauser L."/>
            <person name="Ngatchou-Djao O.D."/>
            <person name="Rohde M."/>
            <person name="Pukall R."/>
            <person name="Spring S."/>
            <person name="Abt B."/>
            <person name="Goker M."/>
            <person name="Detter J.C."/>
            <person name="Woyke T."/>
            <person name="Bristow J."/>
            <person name="Markowitz V."/>
            <person name="Hugenholtz P."/>
            <person name="Eisen J.A."/>
            <person name="Kyrpides N.C."/>
            <person name="Klenk H.P."/>
            <person name="Lapidus A."/>
        </authorList>
    </citation>
    <scope>NUCLEOTIDE SEQUENCE [LARGE SCALE GENOMIC DNA]</scope>
    <source>
        <strain evidence="13">DSM 15567 / CIP 107919 / 50-1 BON</strain>
    </source>
</reference>
<accession>F3ZZK0</accession>
<evidence type="ECO:0000256" key="10">
    <source>
        <dbReference type="PIRSR" id="PIRSR003092-1"/>
    </source>
</evidence>
<dbReference type="PANTHER" id="PTHR43384:SF6">
    <property type="entry name" value="SEPTUM SITE-DETERMINING PROTEIN MIND HOMOLOG, CHLOROPLASTIC"/>
    <property type="match status" value="1"/>
</dbReference>
<dbReference type="InterPro" id="IPR050625">
    <property type="entry name" value="ParA/MinD_ATPase"/>
</dbReference>
<evidence type="ECO:0000256" key="2">
    <source>
        <dbReference type="ARBA" id="ARBA00016887"/>
    </source>
</evidence>
<dbReference type="GO" id="GO:0000917">
    <property type="term" value="P:division septum assembly"/>
    <property type="evidence" value="ECO:0007669"/>
    <property type="project" value="UniProtKB-KW"/>
</dbReference>
<protein>
    <recommendedName>
        <fullName evidence="2">Septum site-determining protein MinD</fullName>
    </recommendedName>
    <alternativeName>
        <fullName evidence="9">Cell division inhibitor MinD</fullName>
    </alternativeName>
</protein>
<reference evidence="13" key="1">
    <citation type="submission" date="2010-11" db="EMBL/GenBank/DDBJ databases">
        <title>The complete genome of Mahella australiensis DSM 15567.</title>
        <authorList>
            <consortium name="US DOE Joint Genome Institute (JGI-PGF)"/>
            <person name="Lucas S."/>
            <person name="Copeland A."/>
            <person name="Lapidus A."/>
            <person name="Bruce D."/>
            <person name="Goodwin L."/>
            <person name="Pitluck S."/>
            <person name="Kyrpides N."/>
            <person name="Mavromatis K."/>
            <person name="Pagani I."/>
            <person name="Ivanova N."/>
            <person name="Teshima H."/>
            <person name="Brettin T."/>
            <person name="Detter J.C."/>
            <person name="Han C."/>
            <person name="Tapia R."/>
            <person name="Land M."/>
            <person name="Hauser L."/>
            <person name="Markowitz V."/>
            <person name="Cheng J.-F."/>
            <person name="Hugenholtz P."/>
            <person name="Woyke T."/>
            <person name="Wu D."/>
            <person name="Spring S."/>
            <person name="Pukall R."/>
            <person name="Steenblock K."/>
            <person name="Schneider S."/>
            <person name="Klenk H.-P."/>
            <person name="Eisen J.A."/>
        </authorList>
    </citation>
    <scope>NUCLEOTIDE SEQUENCE [LARGE SCALE GENOMIC DNA]</scope>
    <source>
        <strain evidence="13">DSM 15567 / CIP 107919 / 50-1 BON</strain>
    </source>
</reference>
<evidence type="ECO:0000313" key="13">
    <source>
        <dbReference type="Proteomes" id="UP000008457"/>
    </source>
</evidence>
<keyword evidence="5 10" id="KW-0067">ATP-binding</keyword>
<evidence type="ECO:0000259" key="11">
    <source>
        <dbReference type="Pfam" id="PF13614"/>
    </source>
</evidence>
<keyword evidence="4 10" id="KW-0547">Nucleotide-binding</keyword>
<keyword evidence="6" id="KW-0717">Septation</keyword>
<keyword evidence="7" id="KW-0131">Cell cycle</keyword>
<dbReference type="HOGENOM" id="CLU_037612_0_1_9"/>